<evidence type="ECO:0000256" key="3">
    <source>
        <dbReference type="ARBA" id="ARBA00022490"/>
    </source>
</evidence>
<dbReference type="GO" id="GO:0051666">
    <property type="term" value="P:actin cortical patch localization"/>
    <property type="evidence" value="ECO:0007669"/>
    <property type="project" value="InterPro"/>
</dbReference>
<evidence type="ECO:0000256" key="1">
    <source>
        <dbReference type="ARBA" id="ARBA00004496"/>
    </source>
</evidence>
<comment type="caution">
    <text evidence="8">The sequence shown here is derived from an EMBL/GenBank/DDBJ whole genome shotgun (WGS) entry which is preliminary data.</text>
</comment>
<evidence type="ECO:0000313" key="9">
    <source>
        <dbReference type="Proteomes" id="UP001162131"/>
    </source>
</evidence>
<evidence type="ECO:0000256" key="5">
    <source>
        <dbReference type="SAM" id="Coils"/>
    </source>
</evidence>
<proteinExistence type="predicted"/>
<evidence type="ECO:0000256" key="2">
    <source>
        <dbReference type="ARBA" id="ARBA00022443"/>
    </source>
</evidence>
<feature type="domain" description="SH3" evidence="7">
    <location>
        <begin position="267"/>
        <end position="324"/>
    </location>
</feature>
<dbReference type="InterPro" id="IPR036028">
    <property type="entry name" value="SH3-like_dom_sf"/>
</dbReference>
<keyword evidence="2 4" id="KW-0728">SH3 domain</keyword>
<comment type="subcellular location">
    <subcellularLocation>
        <location evidence="1">Cytoplasm</location>
    </subcellularLocation>
</comment>
<evidence type="ECO:0000256" key="6">
    <source>
        <dbReference type="SAM" id="MobiDB-lite"/>
    </source>
</evidence>
<dbReference type="GO" id="GO:0005737">
    <property type="term" value="C:cytoplasm"/>
    <property type="evidence" value="ECO:0007669"/>
    <property type="project" value="UniProtKB-SubCell"/>
</dbReference>
<keyword evidence="5" id="KW-0175">Coiled coil</keyword>
<protein>
    <recommendedName>
        <fullName evidence="7">SH3 domain-containing protein</fullName>
    </recommendedName>
</protein>
<dbReference type="SMART" id="SM00326">
    <property type="entry name" value="SH3"/>
    <property type="match status" value="1"/>
</dbReference>
<name>A0AAU9J1U1_9CILI</name>
<dbReference type="GO" id="GO:0097320">
    <property type="term" value="P:plasma membrane tubulation"/>
    <property type="evidence" value="ECO:0007669"/>
    <property type="project" value="TreeGrafter"/>
</dbReference>
<keyword evidence="3" id="KW-0963">Cytoplasm</keyword>
<dbReference type="PRINTS" id="PR00452">
    <property type="entry name" value="SH3DOMAIN"/>
</dbReference>
<dbReference type="Pfam" id="PF00018">
    <property type="entry name" value="SH3_1"/>
    <property type="match status" value="1"/>
</dbReference>
<dbReference type="PANTHER" id="PTHR47174">
    <property type="entry name" value="BRIDGING INTEGRATOR 3"/>
    <property type="match status" value="1"/>
</dbReference>
<dbReference type="GO" id="GO:0008289">
    <property type="term" value="F:lipid binding"/>
    <property type="evidence" value="ECO:0007669"/>
    <property type="project" value="TreeGrafter"/>
</dbReference>
<dbReference type="AlphaFoldDB" id="A0AAU9J1U1"/>
<dbReference type="PRINTS" id="PR00499">
    <property type="entry name" value="P67PHOX"/>
</dbReference>
<keyword evidence="9" id="KW-1185">Reference proteome</keyword>
<dbReference type="Proteomes" id="UP001162131">
    <property type="component" value="Unassembled WGS sequence"/>
</dbReference>
<accession>A0AAU9J1U1</accession>
<evidence type="ECO:0000313" key="8">
    <source>
        <dbReference type="EMBL" id="CAG9314589.1"/>
    </source>
</evidence>
<organism evidence="8 9">
    <name type="scientific">Blepharisma stoltei</name>
    <dbReference type="NCBI Taxonomy" id="1481888"/>
    <lineage>
        <taxon>Eukaryota</taxon>
        <taxon>Sar</taxon>
        <taxon>Alveolata</taxon>
        <taxon>Ciliophora</taxon>
        <taxon>Postciliodesmatophora</taxon>
        <taxon>Heterotrichea</taxon>
        <taxon>Heterotrichida</taxon>
        <taxon>Blepharismidae</taxon>
        <taxon>Blepharisma</taxon>
    </lineage>
</organism>
<evidence type="ECO:0000256" key="4">
    <source>
        <dbReference type="PROSITE-ProRule" id="PRU00192"/>
    </source>
</evidence>
<dbReference type="EMBL" id="CAJZBQ010000012">
    <property type="protein sequence ID" value="CAG9314589.1"/>
    <property type="molecule type" value="Genomic_DNA"/>
</dbReference>
<feature type="region of interest" description="Disordered" evidence="6">
    <location>
        <begin position="42"/>
        <end position="88"/>
    </location>
</feature>
<dbReference type="PROSITE" id="PS50002">
    <property type="entry name" value="SH3"/>
    <property type="match status" value="1"/>
</dbReference>
<feature type="coiled-coil region" evidence="5">
    <location>
        <begin position="141"/>
        <end position="168"/>
    </location>
</feature>
<gene>
    <name evidence="8" type="ORF">BSTOLATCC_MIC11590</name>
</gene>
<dbReference type="GO" id="GO:0006897">
    <property type="term" value="P:endocytosis"/>
    <property type="evidence" value="ECO:0007669"/>
    <property type="project" value="InterPro"/>
</dbReference>
<dbReference type="SUPFAM" id="SSF50044">
    <property type="entry name" value="SH3-domain"/>
    <property type="match status" value="1"/>
</dbReference>
<evidence type="ECO:0000259" key="7">
    <source>
        <dbReference type="PROSITE" id="PS50002"/>
    </source>
</evidence>
<reference evidence="8" key="1">
    <citation type="submission" date="2021-09" db="EMBL/GenBank/DDBJ databases">
        <authorList>
            <consortium name="AG Swart"/>
            <person name="Singh M."/>
            <person name="Singh A."/>
            <person name="Seah K."/>
            <person name="Emmerich C."/>
        </authorList>
    </citation>
    <scope>NUCLEOTIDE SEQUENCE</scope>
    <source>
        <strain evidence="8">ATCC30299</strain>
    </source>
</reference>
<dbReference type="InterPro" id="IPR001452">
    <property type="entry name" value="SH3_domain"/>
</dbReference>
<sequence length="324" mass="37038">MENNLPSIKSHSSIKRRFEIAKQETGPKSGYVIHSFTAYQNKKVQMESKPRAGAEGNGKKRPLSGSNRGHYSKWINKRKSDPKEAQTSRLIDIEKTLKKATKTLTSSNTQIICESEESASPDQKSLDAEVERLNLFITSLNETHKEKEEALFLQIQNLQHELNSIKNEFIETVEFLGSLIKHDEFARIPKEIEEKIASLIEKNSHLLNISIENILKDQEKDERLKIAVEGTGNHLEVLEYTSGLFETGKFRSFNDEQYFPEVPKTPSSQICVIALYDYHPSHPEHLEFSAGDRITLLHQLEEGWWNGKLNDKIGKFPSSYVLVD</sequence>
<dbReference type="InterPro" id="IPR046982">
    <property type="entry name" value="BIN3/RVS161-like"/>
</dbReference>
<dbReference type="CDD" id="cd00174">
    <property type="entry name" value="SH3"/>
    <property type="match status" value="1"/>
</dbReference>
<dbReference type="Gene3D" id="2.30.30.40">
    <property type="entry name" value="SH3 Domains"/>
    <property type="match status" value="1"/>
</dbReference>
<feature type="compositionally biased region" description="Basic and acidic residues" evidence="6">
    <location>
        <begin position="78"/>
        <end position="88"/>
    </location>
</feature>
<dbReference type="GO" id="GO:0015629">
    <property type="term" value="C:actin cytoskeleton"/>
    <property type="evidence" value="ECO:0007669"/>
    <property type="project" value="TreeGrafter"/>
</dbReference>
<dbReference type="PANTHER" id="PTHR47174:SF3">
    <property type="entry name" value="BRIDGING INTEGRATOR 3"/>
    <property type="match status" value="1"/>
</dbReference>